<feature type="compositionally biased region" description="Basic and acidic residues" evidence="1">
    <location>
        <begin position="383"/>
        <end position="397"/>
    </location>
</feature>
<reference evidence="2" key="1">
    <citation type="submission" date="2022-11" db="EMBL/GenBank/DDBJ databases">
        <authorList>
            <person name="Petersen C."/>
        </authorList>
    </citation>
    <scope>NUCLEOTIDE SEQUENCE</scope>
    <source>
        <strain evidence="2">IBT 30761</strain>
    </source>
</reference>
<keyword evidence="3" id="KW-1185">Reference proteome</keyword>
<feature type="region of interest" description="Disordered" evidence="1">
    <location>
        <begin position="188"/>
        <end position="459"/>
    </location>
</feature>
<dbReference type="EMBL" id="JAPQKI010000009">
    <property type="protein sequence ID" value="KAJ5089712.1"/>
    <property type="molecule type" value="Genomic_DNA"/>
</dbReference>
<comment type="caution">
    <text evidence="2">The sequence shown here is derived from an EMBL/GenBank/DDBJ whole genome shotgun (WGS) entry which is preliminary data.</text>
</comment>
<sequence length="816" mass="90913">MASVHGSTTHLPTGPLATAAPITADEVQEYERIVKISDAVFAGSHPRLTVPQQIVRKPTARSVQNGASSYQAVRNEASNAMTEDKPLNSEAITNILPSEVSVVENVRVPAIPMAPKTTSEIDPIFLTKSDDLVKAELQLQRQRVERVLRDETEQGKRGSKWKLAPSDMKPEFSVSKVFDQALQIARPVPLGDTSDATGPSDSFDEKSLYSSRAPDSTPPLEEQQNRSPVASAQPTGSVPGGRYADELQRLEALNRTGSDQEMQDAYPQAVADQRAHYSQRQPLAGPVENARWLPESQQSDTLEEPEYSPPAPIAPPIDHRAFEGGLAGDAPRMRYANQSRNAPEPSSPARNVKVVHNHITSPAAPRPSQVSPLATAKAASVQHLRDDVHHGSDRICSDPDTGQNSPTGPAPPIKSRKRRRLLGLEELPPAPPRVKQEPVSPPPFADDPVVPRNRSNREQPIYIDISPQYTPVLERQTLPATQPVFDTGPYREVPADYGPPRTLSRMSTSRSVRDDGDLRRVASMQYARQAVPPREYLSVAPHDGRAASYTITGRSQGRPAYYEEVPYSYGPRYLAVDNMSQSSLGDPYYEEPPRVMAAPRRRIVDEHGTEYEEVIPVQRLQSMAPPPRPVSRMPNAETFNGQVPVRTASVRDQSVAQDPYVGRRYMSEMPPPPQYYRRVPAEYPHPITAERRSYAAPMEGHEPYSRSGSVQVAEYVPRHPTYVDDHTIPTERAMRTTSVRPQPTRYEEPHDMAQRVASVRPSPSREVSVIMNDQHMGGYVERPYYVRERRFYDHEDGDRMELDAAADHVPRVSRHY</sequence>
<evidence type="ECO:0000256" key="1">
    <source>
        <dbReference type="SAM" id="MobiDB-lite"/>
    </source>
</evidence>
<dbReference type="OrthoDB" id="5333304at2759"/>
<gene>
    <name evidence="2" type="ORF">N7532_008396</name>
</gene>
<name>A0A9W9EXB0_9EURO</name>
<dbReference type="RefSeq" id="XP_056471694.1">
    <property type="nucleotide sequence ID" value="XM_056620888.1"/>
</dbReference>
<accession>A0A9W9EXB0</accession>
<reference evidence="2" key="2">
    <citation type="journal article" date="2023" name="IMA Fungus">
        <title>Comparative genomic study of the Penicillium genus elucidates a diverse pangenome and 15 lateral gene transfer events.</title>
        <authorList>
            <person name="Petersen C."/>
            <person name="Sorensen T."/>
            <person name="Nielsen M.R."/>
            <person name="Sondergaard T.E."/>
            <person name="Sorensen J.L."/>
            <person name="Fitzpatrick D.A."/>
            <person name="Frisvad J.C."/>
            <person name="Nielsen K.L."/>
        </authorList>
    </citation>
    <scope>NUCLEOTIDE SEQUENCE</scope>
    <source>
        <strain evidence="2">IBT 30761</strain>
    </source>
</reference>
<evidence type="ECO:0000313" key="2">
    <source>
        <dbReference type="EMBL" id="KAJ5089712.1"/>
    </source>
</evidence>
<dbReference type="AlphaFoldDB" id="A0A9W9EXB0"/>
<dbReference type="GeneID" id="81359867"/>
<evidence type="ECO:0000313" key="3">
    <source>
        <dbReference type="Proteomes" id="UP001149074"/>
    </source>
</evidence>
<feature type="region of interest" description="Disordered" evidence="1">
    <location>
        <begin position="482"/>
        <end position="512"/>
    </location>
</feature>
<feature type="compositionally biased region" description="Polar residues" evidence="1">
    <location>
        <begin position="225"/>
        <end position="236"/>
    </location>
</feature>
<dbReference type="Proteomes" id="UP001149074">
    <property type="component" value="Unassembled WGS sequence"/>
</dbReference>
<protein>
    <submittedName>
        <fullName evidence="2">Uncharacterized protein</fullName>
    </submittedName>
</protein>
<proteinExistence type="predicted"/>
<organism evidence="2 3">
    <name type="scientific">Penicillium argentinense</name>
    <dbReference type="NCBI Taxonomy" id="1131581"/>
    <lineage>
        <taxon>Eukaryota</taxon>
        <taxon>Fungi</taxon>
        <taxon>Dikarya</taxon>
        <taxon>Ascomycota</taxon>
        <taxon>Pezizomycotina</taxon>
        <taxon>Eurotiomycetes</taxon>
        <taxon>Eurotiomycetidae</taxon>
        <taxon>Eurotiales</taxon>
        <taxon>Aspergillaceae</taxon>
        <taxon>Penicillium</taxon>
    </lineage>
</organism>